<feature type="region of interest" description="Disordered" evidence="1">
    <location>
        <begin position="291"/>
        <end position="343"/>
    </location>
</feature>
<keyword evidence="3" id="KW-1185">Reference proteome</keyword>
<dbReference type="EMBL" id="OZ037949">
    <property type="protein sequence ID" value="CAL1711288.1"/>
    <property type="molecule type" value="Genomic_DNA"/>
</dbReference>
<dbReference type="Pfam" id="PF00657">
    <property type="entry name" value="Lipase_GDSL"/>
    <property type="match status" value="1"/>
</dbReference>
<reference evidence="3" key="1">
    <citation type="submission" date="2024-04" db="EMBL/GenBank/DDBJ databases">
        <authorList>
            <person name="Shaw F."/>
            <person name="Minotto A."/>
        </authorList>
    </citation>
    <scope>NUCLEOTIDE SEQUENCE [LARGE SCALE GENOMIC DNA]</scope>
</reference>
<dbReference type="InterPro" id="IPR001087">
    <property type="entry name" value="GDSL"/>
</dbReference>
<dbReference type="SUPFAM" id="SSF52266">
    <property type="entry name" value="SGNH hydrolase"/>
    <property type="match status" value="1"/>
</dbReference>
<dbReference type="Proteomes" id="UP001497453">
    <property type="component" value="Chromosome 6"/>
</dbReference>
<feature type="compositionally biased region" description="Low complexity" evidence="1">
    <location>
        <begin position="298"/>
        <end position="313"/>
    </location>
</feature>
<dbReference type="Gene3D" id="3.40.50.1110">
    <property type="entry name" value="SGNH hydrolase"/>
    <property type="match status" value="1"/>
</dbReference>
<dbReference type="InterPro" id="IPR036514">
    <property type="entry name" value="SGNH_hydro_sf"/>
</dbReference>
<name>A0ABP1DTZ5_9APHY</name>
<evidence type="ECO:0000313" key="2">
    <source>
        <dbReference type="EMBL" id="CAL1711288.1"/>
    </source>
</evidence>
<feature type="compositionally biased region" description="Basic residues" evidence="1">
    <location>
        <begin position="127"/>
        <end position="136"/>
    </location>
</feature>
<evidence type="ECO:0000256" key="1">
    <source>
        <dbReference type="SAM" id="MobiDB-lite"/>
    </source>
</evidence>
<evidence type="ECO:0008006" key="4">
    <source>
        <dbReference type="Google" id="ProtNLM"/>
    </source>
</evidence>
<protein>
    <recommendedName>
        <fullName evidence="4">Carbohydrate esterase family 16 protein</fullName>
    </recommendedName>
</protein>
<feature type="compositionally biased region" description="Polar residues" evidence="1">
    <location>
        <begin position="48"/>
        <end position="63"/>
    </location>
</feature>
<sequence>MTPHLKRAAPPELSIDTETVGRASKRQKLVHSRLISSPTREERLASSDALSTPSPSPETDVSDTSDILPVAVVRSQWPGLLDLRSLVVFGDSYSSEDSELETSVWVTHFVNSLLERAKIKNQVNSSHTKRKLKTRNYAKPGDTAREDLPVQLSRFFSDHSKAETGKSSQLPKESLYVLWFGINDCGAEDDDEREETVDLVFDAMHDLYVKADARNFLLIDIPPVHRSPLAETYSEFQSSIWEDRIEDWNERLREQAVEFATSGSQATVFLYSSNHILTKILDKPLEYGLSPSPEPGLSYSREGSSPSGSSSPRTPVEEGDDDDDDGYRGGLQGSKFLGEWNTSEEDGSPIWADELHMTSAVHGLLAQDLIEALLSCS</sequence>
<feature type="region of interest" description="Disordered" evidence="1">
    <location>
        <begin position="124"/>
        <end position="143"/>
    </location>
</feature>
<evidence type="ECO:0000313" key="3">
    <source>
        <dbReference type="Proteomes" id="UP001497453"/>
    </source>
</evidence>
<accession>A0ABP1DTZ5</accession>
<organism evidence="2 3">
    <name type="scientific">Somion occarium</name>
    <dbReference type="NCBI Taxonomy" id="3059160"/>
    <lineage>
        <taxon>Eukaryota</taxon>
        <taxon>Fungi</taxon>
        <taxon>Dikarya</taxon>
        <taxon>Basidiomycota</taxon>
        <taxon>Agaricomycotina</taxon>
        <taxon>Agaricomycetes</taxon>
        <taxon>Polyporales</taxon>
        <taxon>Cerrenaceae</taxon>
        <taxon>Somion</taxon>
    </lineage>
</organism>
<gene>
    <name evidence="2" type="ORF">GFSPODELE1_LOCUS8271</name>
</gene>
<proteinExistence type="predicted"/>
<feature type="region of interest" description="Disordered" evidence="1">
    <location>
        <begin position="1"/>
        <end position="63"/>
    </location>
</feature>